<proteinExistence type="predicted"/>
<organism evidence="2 3">
    <name type="scientific">Clostridium paridis</name>
    <dbReference type="NCBI Taxonomy" id="2803863"/>
    <lineage>
        <taxon>Bacteria</taxon>
        <taxon>Bacillati</taxon>
        <taxon>Bacillota</taxon>
        <taxon>Clostridia</taxon>
        <taxon>Eubacteriales</taxon>
        <taxon>Clostridiaceae</taxon>
        <taxon>Clostridium</taxon>
    </lineage>
</organism>
<gene>
    <name evidence="2" type="ORF">JK634_17650</name>
</gene>
<dbReference type="Proteomes" id="UP000623681">
    <property type="component" value="Unassembled WGS sequence"/>
</dbReference>
<dbReference type="InterPro" id="IPR009574">
    <property type="entry name" value="DUF1189"/>
</dbReference>
<keyword evidence="1" id="KW-0472">Membrane</keyword>
<keyword evidence="3" id="KW-1185">Reference proteome</keyword>
<accession>A0A937K4T1</accession>
<feature type="transmembrane region" description="Helical" evidence="1">
    <location>
        <begin position="235"/>
        <end position="252"/>
    </location>
</feature>
<evidence type="ECO:0000313" key="3">
    <source>
        <dbReference type="Proteomes" id="UP000623681"/>
    </source>
</evidence>
<sequence>MEKLNIFQKFIYSITNIKGYLVFLREKTAKGVLYILLLSVIFGGIKGYDLSRDVKIYFDNARTYLEENKNNFKLENGKLTIGTKPILKEEQNTLLFIDTSYDYDQYDQNKLAQLNIEKYMTSTLIFRDRVIVNNNGKQTVQKFSELGFNLDVNMIINILSATTLVMIILTIFTIIQVFIGNILWAVVLALAGLSAAYWFKVKIRFKGLYRISLYALTTSIILDTIIFLTRVVIPFFDIIYIVIAFVYLILALKHIKEEVSEEELFIIG</sequence>
<feature type="transmembrane region" description="Helical" evidence="1">
    <location>
        <begin position="154"/>
        <end position="175"/>
    </location>
</feature>
<dbReference type="EMBL" id="JAESWA010000027">
    <property type="protein sequence ID" value="MBL4933611.1"/>
    <property type="molecule type" value="Genomic_DNA"/>
</dbReference>
<keyword evidence="1" id="KW-0812">Transmembrane</keyword>
<reference evidence="2" key="1">
    <citation type="submission" date="2021-01" db="EMBL/GenBank/DDBJ databases">
        <title>Genome public.</title>
        <authorList>
            <person name="Liu C."/>
            <person name="Sun Q."/>
        </authorList>
    </citation>
    <scope>NUCLEOTIDE SEQUENCE</scope>
    <source>
        <strain evidence="2">YIM B02565</strain>
    </source>
</reference>
<feature type="transmembrane region" description="Helical" evidence="1">
    <location>
        <begin position="211"/>
        <end position="229"/>
    </location>
</feature>
<feature type="transmembrane region" description="Helical" evidence="1">
    <location>
        <begin position="181"/>
        <end position="199"/>
    </location>
</feature>
<name>A0A937K4T1_9CLOT</name>
<evidence type="ECO:0000313" key="2">
    <source>
        <dbReference type="EMBL" id="MBL4933611.1"/>
    </source>
</evidence>
<evidence type="ECO:0000256" key="1">
    <source>
        <dbReference type="SAM" id="Phobius"/>
    </source>
</evidence>
<dbReference type="RefSeq" id="WP_202769054.1">
    <property type="nucleotide sequence ID" value="NZ_JAESWA010000027.1"/>
</dbReference>
<dbReference type="Pfam" id="PF06691">
    <property type="entry name" value="DUF1189"/>
    <property type="match status" value="1"/>
</dbReference>
<comment type="caution">
    <text evidence="2">The sequence shown here is derived from an EMBL/GenBank/DDBJ whole genome shotgun (WGS) entry which is preliminary data.</text>
</comment>
<dbReference type="AlphaFoldDB" id="A0A937K4T1"/>
<feature type="transmembrane region" description="Helical" evidence="1">
    <location>
        <begin position="31"/>
        <end position="48"/>
    </location>
</feature>
<protein>
    <submittedName>
        <fullName evidence="2">DUF1189 domain-containing protein</fullName>
    </submittedName>
</protein>
<keyword evidence="1" id="KW-1133">Transmembrane helix</keyword>